<dbReference type="InterPro" id="IPR011250">
    <property type="entry name" value="OMP/PagP_B-barrel"/>
</dbReference>
<keyword evidence="2 3" id="KW-0732">Signal</keyword>
<evidence type="ECO:0000256" key="3">
    <source>
        <dbReference type="SAM" id="SignalP"/>
    </source>
</evidence>
<gene>
    <name evidence="5" type="ORF">CATMQ487_01840</name>
</gene>
<dbReference type="Proteomes" id="UP001057498">
    <property type="component" value="Chromosome"/>
</dbReference>
<organism evidence="5 6">
    <name type="scientific">Sphaerotilus microaerophilus</name>
    <dbReference type="NCBI Taxonomy" id="2914710"/>
    <lineage>
        <taxon>Bacteria</taxon>
        <taxon>Pseudomonadati</taxon>
        <taxon>Pseudomonadota</taxon>
        <taxon>Betaproteobacteria</taxon>
        <taxon>Burkholderiales</taxon>
        <taxon>Sphaerotilaceae</taxon>
        <taxon>Sphaerotilus</taxon>
    </lineage>
</organism>
<dbReference type="RefSeq" id="WP_251971520.1">
    <property type="nucleotide sequence ID" value="NZ_AP025730.1"/>
</dbReference>
<evidence type="ECO:0000259" key="4">
    <source>
        <dbReference type="Pfam" id="PF13505"/>
    </source>
</evidence>
<dbReference type="InterPro" id="IPR027385">
    <property type="entry name" value="Beta-barrel_OMP"/>
</dbReference>
<dbReference type="Gene3D" id="2.40.160.20">
    <property type="match status" value="1"/>
</dbReference>
<feature type="domain" description="Outer membrane protein beta-barrel" evidence="4">
    <location>
        <begin position="17"/>
        <end position="186"/>
    </location>
</feature>
<reference evidence="5" key="1">
    <citation type="submission" date="2022-04" db="EMBL/GenBank/DDBJ databases">
        <title>Whole genome sequence of Sphaerotilus sp. FB-5.</title>
        <authorList>
            <person name="Takeda M."/>
            <person name="Narihara S."/>
            <person name="Akimoto M."/>
            <person name="Akimoto R."/>
            <person name="Nishiyashiki S."/>
            <person name="Murakami T."/>
        </authorList>
    </citation>
    <scope>NUCLEOTIDE SEQUENCE</scope>
    <source>
        <strain evidence="5">FB-5</strain>
    </source>
</reference>
<name>A0ABM7YG29_9BURK</name>
<protein>
    <recommendedName>
        <fullName evidence="4">Outer membrane protein beta-barrel domain-containing protein</fullName>
    </recommendedName>
</protein>
<evidence type="ECO:0000256" key="2">
    <source>
        <dbReference type="ARBA" id="ARBA00022729"/>
    </source>
</evidence>
<feature type="signal peptide" evidence="3">
    <location>
        <begin position="1"/>
        <end position="20"/>
    </location>
</feature>
<evidence type="ECO:0000313" key="5">
    <source>
        <dbReference type="EMBL" id="BDI03214.1"/>
    </source>
</evidence>
<comment type="subcellular location">
    <subcellularLocation>
        <location evidence="1">Cell outer membrane</location>
    </subcellularLocation>
</comment>
<sequence>MIKKWILGLVLGATFTAVSAEPYMVASGGLARSNEDCSGVSSCDKNGIGFKLLGGYKLTPNLGIEGGYYNLGKVSAADSGVSMSIKSAGFGVGIAGFVDLAPQVRGFGRLGVASLKTKLDWSYMSLRGGVSDTNVALLFGLGAGYALTKNLSIDANVDFGKHKIDDNSFGGSSRVTTYGVGVTASF</sequence>
<accession>A0ABM7YG29</accession>
<feature type="chain" id="PRO_5046962272" description="Outer membrane protein beta-barrel domain-containing protein" evidence="3">
    <location>
        <begin position="21"/>
        <end position="186"/>
    </location>
</feature>
<dbReference type="SUPFAM" id="SSF56925">
    <property type="entry name" value="OMPA-like"/>
    <property type="match status" value="1"/>
</dbReference>
<evidence type="ECO:0000313" key="6">
    <source>
        <dbReference type="Proteomes" id="UP001057498"/>
    </source>
</evidence>
<dbReference type="EMBL" id="AP025730">
    <property type="protein sequence ID" value="BDI03214.1"/>
    <property type="molecule type" value="Genomic_DNA"/>
</dbReference>
<evidence type="ECO:0000256" key="1">
    <source>
        <dbReference type="ARBA" id="ARBA00004442"/>
    </source>
</evidence>
<keyword evidence="6" id="KW-1185">Reference proteome</keyword>
<dbReference type="Pfam" id="PF13505">
    <property type="entry name" value="OMP_b-brl"/>
    <property type="match status" value="1"/>
</dbReference>
<proteinExistence type="predicted"/>